<proteinExistence type="predicted"/>
<dbReference type="Pfam" id="PF12705">
    <property type="entry name" value="PDDEXK_1"/>
    <property type="match status" value="1"/>
</dbReference>
<accession>A0ABT1XEF4</accession>
<dbReference type="SUPFAM" id="SSF52540">
    <property type="entry name" value="P-loop containing nucleoside triphosphate hydrolases"/>
    <property type="match status" value="1"/>
</dbReference>
<evidence type="ECO:0000313" key="3">
    <source>
        <dbReference type="Proteomes" id="UP001165267"/>
    </source>
</evidence>
<sequence length="838" mass="93725">MTQQPIALDPLLESPFQSAFAWLEQAGSGFADVLWVMPRIETVSSFKRCWAQHHHGQASLGPWVQTADRLSQPAAMGPWLALQADLVGVLRELALLGGGSSRMQLWGLAQEYLELALRQVLVQKRNSTALAEYSNHNAFAAEEAQVVATLAQTYHTELAALLPKPAVPLTHNPKTIVWFDDGETVPGLWLELFYPNVPVQVFKLPAVEGPIPWQKLGKKRFEQQPSPVVLQVAPDETTQAQQAARQILDWLNTDPNTEIAVAVLDRLAARRMVGLLADAGVLVDDRTGWRLSTSNVAGWFDHLLQQYAEQGQLSDVTQPFTGQPLEHFEPWAFGKISERYTLAKWATSFSEFFSRHGLDEALQQDEAGQQLLTALGLMRQVPAQTEFDADEFLAAWRSWAESQRFRPLDIESSVRMVPLLSTRMRQFKRVLVLGCAQSHFQESPPGLLPPAVAQELGFPGPRLARIQKISALYELLLRSDQVTLLHSAQVAGKPEMLLPELTWLDIVLRRAENLDLHWSPTWHHQPAPLEIEVREQPELPLNLSALGNGGSLPESVRVTALDDWAACRLRFGLKHALPWPQQREEGAMRYEQLRGIFVHKVLEKTAQHMSQAGQAVNQLEAWKQALLDQAQAVWGKLGQDDRATVYPFLKFFDQIVPRVAGKLMERQIQGWQFKGAEQQVENALVLQPSGTSLALKGRVDRLDARGDALAISDIKFTNPTALKKRLADPLSQPQLPAYQAMLRSPNAQLDFLGLHKDNVDWVSFPPLSDEHREQGFESWGEVLLSALSHELDTFFSGKAVWQANPGDACEWCSVRGVCRPESRSELNENTAGEEGDDE</sequence>
<reference evidence="2" key="1">
    <citation type="submission" date="2022-07" db="EMBL/GenBank/DDBJ databases">
        <authorList>
            <person name="Xamxidin M."/>
        </authorList>
    </citation>
    <scope>NUCLEOTIDE SEQUENCE</scope>
    <source>
        <strain evidence="2">YS8-69</strain>
    </source>
</reference>
<dbReference type="EMBL" id="JANKHG010000014">
    <property type="protein sequence ID" value="MCR2745657.1"/>
    <property type="molecule type" value="Genomic_DNA"/>
</dbReference>
<evidence type="ECO:0000313" key="2">
    <source>
        <dbReference type="EMBL" id="MCR2745657.1"/>
    </source>
</evidence>
<gene>
    <name evidence="2" type="ORF">NSP04_03240</name>
</gene>
<dbReference type="RefSeq" id="WP_257510901.1">
    <property type="nucleotide sequence ID" value="NZ_JANKHG010000014.1"/>
</dbReference>
<name>A0ABT1XEF4_9BURK</name>
<dbReference type="Gene3D" id="3.90.320.10">
    <property type="match status" value="1"/>
</dbReference>
<dbReference type="InterPro" id="IPR027417">
    <property type="entry name" value="P-loop_NTPase"/>
</dbReference>
<dbReference type="InterPro" id="IPR038726">
    <property type="entry name" value="PDDEXK_AddAB-type"/>
</dbReference>
<dbReference type="Proteomes" id="UP001165267">
    <property type="component" value="Unassembled WGS sequence"/>
</dbReference>
<organism evidence="2 3">
    <name type="scientific">Limnobacter parvus</name>
    <dbReference type="NCBI Taxonomy" id="2939690"/>
    <lineage>
        <taxon>Bacteria</taxon>
        <taxon>Pseudomonadati</taxon>
        <taxon>Pseudomonadota</taxon>
        <taxon>Betaproteobacteria</taxon>
        <taxon>Burkholderiales</taxon>
        <taxon>Burkholderiaceae</taxon>
        <taxon>Limnobacter</taxon>
    </lineage>
</organism>
<keyword evidence="3" id="KW-1185">Reference proteome</keyword>
<feature type="domain" description="PD-(D/E)XK endonuclease-like" evidence="1">
    <location>
        <begin position="558"/>
        <end position="819"/>
    </location>
</feature>
<dbReference type="InterPro" id="IPR011604">
    <property type="entry name" value="PDDEXK-like_dom_sf"/>
</dbReference>
<protein>
    <submittedName>
        <fullName evidence="2">PD-(D/E)XK nuclease family protein</fullName>
    </submittedName>
</protein>
<evidence type="ECO:0000259" key="1">
    <source>
        <dbReference type="Pfam" id="PF12705"/>
    </source>
</evidence>
<comment type="caution">
    <text evidence="2">The sequence shown here is derived from an EMBL/GenBank/DDBJ whole genome shotgun (WGS) entry which is preliminary data.</text>
</comment>